<evidence type="ECO:0000313" key="1">
    <source>
        <dbReference type="EMBL" id="MBW48192.1"/>
    </source>
</evidence>
<sequence>MLRFSSVFAMRWNVAMVQAGWLCLRGWLLAFHEKRSYHRSATFPWNCACVCSHTPCPRPASRPFSASFLEVPMAASQQHQHATATVPVFRQRHGSLLHDVLMMIVDCFRHFWLCFFSVSFRRFLFGKRPFWFPAKMRHLFCCFPFFPRSFHPSRFVIPHTVIIAFSRSR</sequence>
<dbReference type="AlphaFoldDB" id="A0A2M4B5B2"/>
<protein>
    <submittedName>
        <fullName evidence="1">Putative secreted protein</fullName>
    </submittedName>
</protein>
<accession>A0A2M4B5B2</accession>
<name>A0A2M4B5B2_9DIPT</name>
<dbReference type="EMBL" id="GGFK01014871">
    <property type="protein sequence ID" value="MBW48192.1"/>
    <property type="molecule type" value="Transcribed_RNA"/>
</dbReference>
<organism evidence="1">
    <name type="scientific">Anopheles triannulatus</name>
    <dbReference type="NCBI Taxonomy" id="58253"/>
    <lineage>
        <taxon>Eukaryota</taxon>
        <taxon>Metazoa</taxon>
        <taxon>Ecdysozoa</taxon>
        <taxon>Arthropoda</taxon>
        <taxon>Hexapoda</taxon>
        <taxon>Insecta</taxon>
        <taxon>Pterygota</taxon>
        <taxon>Neoptera</taxon>
        <taxon>Endopterygota</taxon>
        <taxon>Diptera</taxon>
        <taxon>Nematocera</taxon>
        <taxon>Culicoidea</taxon>
        <taxon>Culicidae</taxon>
        <taxon>Anophelinae</taxon>
        <taxon>Anopheles</taxon>
    </lineage>
</organism>
<proteinExistence type="predicted"/>
<reference evidence="1" key="1">
    <citation type="submission" date="2018-01" db="EMBL/GenBank/DDBJ databases">
        <title>An insight into the sialome of Amazonian anophelines.</title>
        <authorList>
            <person name="Ribeiro J.M."/>
            <person name="Scarpassa V."/>
            <person name="Calvo E."/>
        </authorList>
    </citation>
    <scope>NUCLEOTIDE SEQUENCE</scope>
    <source>
        <tissue evidence="1">Salivary glands</tissue>
    </source>
</reference>